<evidence type="ECO:0000256" key="1">
    <source>
        <dbReference type="SAM" id="SignalP"/>
    </source>
</evidence>
<keyword evidence="3" id="KW-1185">Reference proteome</keyword>
<evidence type="ECO:0008006" key="4">
    <source>
        <dbReference type="Google" id="ProtNLM"/>
    </source>
</evidence>
<evidence type="ECO:0000313" key="3">
    <source>
        <dbReference type="Proteomes" id="UP001596037"/>
    </source>
</evidence>
<reference evidence="3" key="1">
    <citation type="journal article" date="2019" name="Int. J. Syst. Evol. Microbiol.">
        <title>The Global Catalogue of Microorganisms (GCM) 10K type strain sequencing project: providing services to taxonomists for standard genome sequencing and annotation.</title>
        <authorList>
            <consortium name="The Broad Institute Genomics Platform"/>
            <consortium name="The Broad Institute Genome Sequencing Center for Infectious Disease"/>
            <person name="Wu L."/>
            <person name="Ma J."/>
        </authorList>
    </citation>
    <scope>NUCLEOTIDE SEQUENCE [LARGE SCALE GENOMIC DNA]</scope>
    <source>
        <strain evidence="3">CCUG 57401</strain>
    </source>
</reference>
<sequence length="194" mass="19006">MNAYFGPTRTRLALAAALALAGSGAMAGTVGGSVAPINTLVENDTTGITIVGATGQTDTTIVTGTIDNNSESGWKLTVTSANTGKLVRTSGSGGPGAGREILYTNVKFVKTGGTLGAGLTDPNGSSKNIVTGTLGGGVAGTTIFNTGSAVGTPGTATTATVGYAYALKISWSADTSLLSGTYSDSLTLTLADDS</sequence>
<dbReference type="Proteomes" id="UP001596037">
    <property type="component" value="Unassembled WGS sequence"/>
</dbReference>
<keyword evidence="1" id="KW-0732">Signal</keyword>
<accession>A0ABW0NF92</accession>
<proteinExistence type="predicted"/>
<comment type="caution">
    <text evidence="2">The sequence shown here is derived from an EMBL/GenBank/DDBJ whole genome shotgun (WGS) entry which is preliminary data.</text>
</comment>
<feature type="chain" id="PRO_5047421746" description="WxL domain-containing protein" evidence="1">
    <location>
        <begin position="28"/>
        <end position="194"/>
    </location>
</feature>
<gene>
    <name evidence="2" type="ORF">ACFPOE_15800</name>
</gene>
<dbReference type="RefSeq" id="WP_376851085.1">
    <property type="nucleotide sequence ID" value="NZ_JBHSMF010000009.1"/>
</dbReference>
<name>A0ABW0NF92_9BURK</name>
<feature type="signal peptide" evidence="1">
    <location>
        <begin position="1"/>
        <end position="27"/>
    </location>
</feature>
<evidence type="ECO:0000313" key="2">
    <source>
        <dbReference type="EMBL" id="MFC5499011.1"/>
    </source>
</evidence>
<organism evidence="2 3">
    <name type="scientific">Caenimonas terrae</name>
    <dbReference type="NCBI Taxonomy" id="696074"/>
    <lineage>
        <taxon>Bacteria</taxon>
        <taxon>Pseudomonadati</taxon>
        <taxon>Pseudomonadota</taxon>
        <taxon>Betaproteobacteria</taxon>
        <taxon>Burkholderiales</taxon>
        <taxon>Comamonadaceae</taxon>
        <taxon>Caenimonas</taxon>
    </lineage>
</organism>
<protein>
    <recommendedName>
        <fullName evidence="4">WxL domain-containing protein</fullName>
    </recommendedName>
</protein>
<dbReference type="EMBL" id="JBHSMF010000009">
    <property type="protein sequence ID" value="MFC5499011.1"/>
    <property type="molecule type" value="Genomic_DNA"/>
</dbReference>